<dbReference type="EnsemblPlants" id="PGSC0003DMT400027112">
    <property type="protein sequence ID" value="PGSC0003DMT400027112"/>
    <property type="gene ID" value="PGSC0003DMG400010457"/>
</dbReference>
<name>M1AP70_SOLTU</name>
<reference evidence="1" key="2">
    <citation type="submission" date="2015-06" db="UniProtKB">
        <authorList>
            <consortium name="EnsemblPlants"/>
        </authorList>
    </citation>
    <scope>IDENTIFICATION</scope>
    <source>
        <strain evidence="1">DM1-3 516 R44</strain>
    </source>
</reference>
<reference evidence="2" key="1">
    <citation type="journal article" date="2011" name="Nature">
        <title>Genome sequence and analysis of the tuber crop potato.</title>
        <authorList>
            <consortium name="The Potato Genome Sequencing Consortium"/>
        </authorList>
    </citation>
    <scope>NUCLEOTIDE SEQUENCE [LARGE SCALE GENOMIC DNA]</scope>
    <source>
        <strain evidence="2">cv. DM1-3 516 R44</strain>
    </source>
</reference>
<organism evidence="1 2">
    <name type="scientific">Solanum tuberosum</name>
    <name type="common">Potato</name>
    <dbReference type="NCBI Taxonomy" id="4113"/>
    <lineage>
        <taxon>Eukaryota</taxon>
        <taxon>Viridiplantae</taxon>
        <taxon>Streptophyta</taxon>
        <taxon>Embryophyta</taxon>
        <taxon>Tracheophyta</taxon>
        <taxon>Spermatophyta</taxon>
        <taxon>Magnoliopsida</taxon>
        <taxon>eudicotyledons</taxon>
        <taxon>Gunneridae</taxon>
        <taxon>Pentapetalae</taxon>
        <taxon>asterids</taxon>
        <taxon>lamiids</taxon>
        <taxon>Solanales</taxon>
        <taxon>Solanaceae</taxon>
        <taxon>Solanoideae</taxon>
        <taxon>Solaneae</taxon>
        <taxon>Solanum</taxon>
    </lineage>
</organism>
<proteinExistence type="predicted"/>
<dbReference type="AlphaFoldDB" id="M1AP70"/>
<dbReference type="InParanoid" id="M1AP70"/>
<dbReference type="HOGENOM" id="CLU_1565591_0_0_1"/>
<dbReference type="Gramene" id="PGSC0003DMT400027112">
    <property type="protein sequence ID" value="PGSC0003DMT400027112"/>
    <property type="gene ID" value="PGSC0003DMG400010457"/>
</dbReference>
<accession>M1AP70</accession>
<sequence>MQHVFLHGEAAQYVWKHFGGPLAIRTYNWWNQKSNNSIDKLVLQTIPGLICLEILKQRSECSNYGGLRNFNRYMMIQHIGCSIQSTIAKAYPKVGLTLLWITLCEKFVQLEPFSYLSIVCWKFPENGILKLKTYGSYCSASGKSVMRGVSRDDRGNLILVFCSPSSCCSST</sequence>
<protein>
    <submittedName>
        <fullName evidence="1">RNase H family protein</fullName>
    </submittedName>
</protein>
<evidence type="ECO:0000313" key="2">
    <source>
        <dbReference type="Proteomes" id="UP000011115"/>
    </source>
</evidence>
<dbReference type="PaxDb" id="4113-PGSC0003DMT400027112"/>
<dbReference type="Proteomes" id="UP000011115">
    <property type="component" value="Unassembled WGS sequence"/>
</dbReference>
<evidence type="ECO:0000313" key="1">
    <source>
        <dbReference type="EnsemblPlants" id="PGSC0003DMT400027112"/>
    </source>
</evidence>
<keyword evidence="2" id="KW-1185">Reference proteome</keyword>